<dbReference type="OMA" id="RCSHARR"/>
<reference evidence="2 3" key="1">
    <citation type="journal article" date="2005" name="PLoS Biol.">
        <title>The genomes of Oryza sativa: a history of duplications.</title>
        <authorList>
            <person name="Yu J."/>
            <person name="Wang J."/>
            <person name="Lin W."/>
            <person name="Li S."/>
            <person name="Li H."/>
            <person name="Zhou J."/>
            <person name="Ni P."/>
            <person name="Dong W."/>
            <person name="Hu S."/>
            <person name="Zeng C."/>
            <person name="Zhang J."/>
            <person name="Zhang Y."/>
            <person name="Li R."/>
            <person name="Xu Z."/>
            <person name="Li S."/>
            <person name="Li X."/>
            <person name="Zheng H."/>
            <person name="Cong L."/>
            <person name="Lin L."/>
            <person name="Yin J."/>
            <person name="Geng J."/>
            <person name="Li G."/>
            <person name="Shi J."/>
            <person name="Liu J."/>
            <person name="Lv H."/>
            <person name="Li J."/>
            <person name="Wang J."/>
            <person name="Deng Y."/>
            <person name="Ran L."/>
            <person name="Shi X."/>
            <person name="Wang X."/>
            <person name="Wu Q."/>
            <person name="Li C."/>
            <person name="Ren X."/>
            <person name="Wang J."/>
            <person name="Wang X."/>
            <person name="Li D."/>
            <person name="Liu D."/>
            <person name="Zhang X."/>
            <person name="Ji Z."/>
            <person name="Zhao W."/>
            <person name="Sun Y."/>
            <person name="Zhang Z."/>
            <person name="Bao J."/>
            <person name="Han Y."/>
            <person name="Dong L."/>
            <person name="Ji J."/>
            <person name="Chen P."/>
            <person name="Wu S."/>
            <person name="Liu J."/>
            <person name="Xiao Y."/>
            <person name="Bu D."/>
            <person name="Tan J."/>
            <person name="Yang L."/>
            <person name="Ye C."/>
            <person name="Zhang J."/>
            <person name="Xu J."/>
            <person name="Zhou Y."/>
            <person name="Yu Y."/>
            <person name="Zhang B."/>
            <person name="Zhuang S."/>
            <person name="Wei H."/>
            <person name="Liu B."/>
            <person name="Lei M."/>
            <person name="Yu H."/>
            <person name="Li Y."/>
            <person name="Xu H."/>
            <person name="Wei S."/>
            <person name="He X."/>
            <person name="Fang L."/>
            <person name="Zhang Z."/>
            <person name="Zhang Y."/>
            <person name="Huang X."/>
            <person name="Su Z."/>
            <person name="Tong W."/>
            <person name="Li J."/>
            <person name="Tong Z."/>
            <person name="Li S."/>
            <person name="Ye J."/>
            <person name="Wang L."/>
            <person name="Fang L."/>
            <person name="Lei T."/>
            <person name="Chen C."/>
            <person name="Chen H."/>
            <person name="Xu Z."/>
            <person name="Li H."/>
            <person name="Huang H."/>
            <person name="Zhang F."/>
            <person name="Xu H."/>
            <person name="Li N."/>
            <person name="Zhao C."/>
            <person name="Li S."/>
            <person name="Dong L."/>
            <person name="Huang Y."/>
            <person name="Li L."/>
            <person name="Xi Y."/>
            <person name="Qi Q."/>
            <person name="Li W."/>
            <person name="Zhang B."/>
            <person name="Hu W."/>
            <person name="Zhang Y."/>
            <person name="Tian X."/>
            <person name="Jiao Y."/>
            <person name="Liang X."/>
            <person name="Jin J."/>
            <person name="Gao L."/>
            <person name="Zheng W."/>
            <person name="Hao B."/>
            <person name="Liu S."/>
            <person name="Wang W."/>
            <person name="Yuan L."/>
            <person name="Cao M."/>
            <person name="McDermott J."/>
            <person name="Samudrala R."/>
            <person name="Wang J."/>
            <person name="Wong G.K."/>
            <person name="Yang H."/>
        </authorList>
    </citation>
    <scope>NUCLEOTIDE SEQUENCE [LARGE SCALE GENOMIC DNA]</scope>
    <source>
        <strain evidence="3">cv. 93-11</strain>
    </source>
</reference>
<evidence type="ECO:0000313" key="3">
    <source>
        <dbReference type="Proteomes" id="UP000007015"/>
    </source>
</evidence>
<organism evidence="2 3">
    <name type="scientific">Oryza sativa subsp. indica</name>
    <name type="common">Rice</name>
    <dbReference type="NCBI Taxonomy" id="39946"/>
    <lineage>
        <taxon>Eukaryota</taxon>
        <taxon>Viridiplantae</taxon>
        <taxon>Streptophyta</taxon>
        <taxon>Embryophyta</taxon>
        <taxon>Tracheophyta</taxon>
        <taxon>Spermatophyta</taxon>
        <taxon>Magnoliopsida</taxon>
        <taxon>Liliopsida</taxon>
        <taxon>Poales</taxon>
        <taxon>Poaceae</taxon>
        <taxon>BOP clade</taxon>
        <taxon>Oryzoideae</taxon>
        <taxon>Oryzeae</taxon>
        <taxon>Oryzinae</taxon>
        <taxon>Oryza</taxon>
        <taxon>Oryza sativa</taxon>
    </lineage>
</organism>
<proteinExistence type="predicted"/>
<feature type="compositionally biased region" description="Polar residues" evidence="1">
    <location>
        <begin position="227"/>
        <end position="239"/>
    </location>
</feature>
<protein>
    <recommendedName>
        <fullName evidence="4">Retrotransposon gag domain-containing protein</fullName>
    </recommendedName>
</protein>
<sequence>MANMARPPPTVNLESPQTWQLQEELSPPGFQLPKLSKYRGDSDPAEFIKNYALAIEASGGSMATMAKCFPLALDDGQLRMAFCYNFQGTFVEPMTAGSLFAIKQLPEQSLQDYFRRFTAAKSQIRRLSDSTIIDTAKQGVLEGTEFFSKLMDKFEEYARGEEENMRRRVARGMPRCSHARRRRKGLQLRLGFRLRKHLLRRLQPRHPQRLRQEPKQPPPRKSPGIGTPSSQRGAVKLTS</sequence>
<dbReference type="Proteomes" id="UP000007015">
    <property type="component" value="Chromosome 4"/>
</dbReference>
<evidence type="ECO:0000256" key="1">
    <source>
        <dbReference type="SAM" id="MobiDB-lite"/>
    </source>
</evidence>
<name>B8ATX8_ORYSI</name>
<evidence type="ECO:0000313" key="2">
    <source>
        <dbReference type="EMBL" id="EEC76616.1"/>
    </source>
</evidence>
<evidence type="ECO:0008006" key="4">
    <source>
        <dbReference type="Google" id="ProtNLM"/>
    </source>
</evidence>
<dbReference type="EMBL" id="CM000129">
    <property type="protein sequence ID" value="EEC76616.1"/>
    <property type="molecule type" value="Genomic_DNA"/>
</dbReference>
<feature type="region of interest" description="Disordered" evidence="1">
    <location>
        <begin position="201"/>
        <end position="239"/>
    </location>
</feature>
<gene>
    <name evidence="2" type="ORF">OsI_14492</name>
</gene>
<accession>B8ATX8</accession>
<dbReference type="HOGENOM" id="CLU_1162752_0_0_1"/>
<dbReference type="Gramene" id="BGIOSGA015746-TA">
    <property type="protein sequence ID" value="BGIOSGA015746-PA"/>
    <property type="gene ID" value="BGIOSGA015746"/>
</dbReference>
<keyword evidence="3" id="KW-1185">Reference proteome</keyword>
<dbReference type="AlphaFoldDB" id="B8ATX8"/>